<sequence length="95" mass="10492">MKFTNADFASASTAIITRSKRPPRIIVPAGRLRLPVAPPSPPLTTINTEAFPFLKEADPYHHANAYSNSYKDHHYEHAYPSTDLDSASDAQNHAC</sequence>
<dbReference type="Proteomes" id="UP000800040">
    <property type="component" value="Unassembled WGS sequence"/>
</dbReference>
<keyword evidence="2" id="KW-1185">Reference proteome</keyword>
<dbReference type="OrthoDB" id="3797209at2759"/>
<proteinExistence type="predicted"/>
<evidence type="ECO:0000313" key="1">
    <source>
        <dbReference type="EMBL" id="KAF1833870.1"/>
    </source>
</evidence>
<evidence type="ECO:0000313" key="2">
    <source>
        <dbReference type="Proteomes" id="UP000800040"/>
    </source>
</evidence>
<accession>A0A6A5KC83</accession>
<dbReference type="AlphaFoldDB" id="A0A6A5KC83"/>
<protein>
    <submittedName>
        <fullName evidence="1">Uncharacterized protein</fullName>
    </submittedName>
</protein>
<gene>
    <name evidence="1" type="ORF">BDW02DRAFT_598705</name>
</gene>
<organism evidence="1 2">
    <name type="scientific">Decorospora gaudefroyi</name>
    <dbReference type="NCBI Taxonomy" id="184978"/>
    <lineage>
        <taxon>Eukaryota</taxon>
        <taxon>Fungi</taxon>
        <taxon>Dikarya</taxon>
        <taxon>Ascomycota</taxon>
        <taxon>Pezizomycotina</taxon>
        <taxon>Dothideomycetes</taxon>
        <taxon>Pleosporomycetidae</taxon>
        <taxon>Pleosporales</taxon>
        <taxon>Pleosporineae</taxon>
        <taxon>Pleosporaceae</taxon>
        <taxon>Decorospora</taxon>
    </lineage>
</organism>
<reference evidence="1" key="1">
    <citation type="submission" date="2020-01" db="EMBL/GenBank/DDBJ databases">
        <authorList>
            <consortium name="DOE Joint Genome Institute"/>
            <person name="Haridas S."/>
            <person name="Albert R."/>
            <person name="Binder M."/>
            <person name="Bloem J."/>
            <person name="Labutti K."/>
            <person name="Salamov A."/>
            <person name="Andreopoulos B."/>
            <person name="Baker S.E."/>
            <person name="Barry K."/>
            <person name="Bills G."/>
            <person name="Bluhm B.H."/>
            <person name="Cannon C."/>
            <person name="Castanera R."/>
            <person name="Culley D.E."/>
            <person name="Daum C."/>
            <person name="Ezra D."/>
            <person name="Gonzalez J.B."/>
            <person name="Henrissat B."/>
            <person name="Kuo A."/>
            <person name="Liang C."/>
            <person name="Lipzen A."/>
            <person name="Lutzoni F."/>
            <person name="Magnuson J."/>
            <person name="Mondo S."/>
            <person name="Nolan M."/>
            <person name="Ohm R."/>
            <person name="Pangilinan J."/>
            <person name="Park H.-J."/>
            <person name="Ramirez L."/>
            <person name="Alfaro M."/>
            <person name="Sun H."/>
            <person name="Tritt A."/>
            <person name="Yoshinaga Y."/>
            <person name="Zwiers L.-H."/>
            <person name="Turgeon B.G."/>
            <person name="Goodwin S.B."/>
            <person name="Spatafora J.W."/>
            <person name="Crous P.W."/>
            <person name="Grigoriev I.V."/>
        </authorList>
    </citation>
    <scope>NUCLEOTIDE SEQUENCE</scope>
    <source>
        <strain evidence="1">P77</strain>
    </source>
</reference>
<dbReference type="EMBL" id="ML975311">
    <property type="protein sequence ID" value="KAF1833870.1"/>
    <property type="molecule type" value="Genomic_DNA"/>
</dbReference>
<name>A0A6A5KC83_9PLEO</name>